<feature type="domain" description="C2H2-type" evidence="14">
    <location>
        <begin position="417"/>
        <end position="444"/>
    </location>
</feature>
<evidence type="ECO:0000256" key="12">
    <source>
        <dbReference type="PROSITE-ProRule" id="PRU00042"/>
    </source>
</evidence>
<protein>
    <submittedName>
        <fullName evidence="17">Zinc finger protein with KRAB and SCAN domains 8-like isoform X1</fullName>
    </submittedName>
</protein>
<evidence type="ECO:0000259" key="15">
    <source>
        <dbReference type="PROSITE" id="PS50804"/>
    </source>
</evidence>
<feature type="domain" description="C2H2-type" evidence="14">
    <location>
        <begin position="503"/>
        <end position="530"/>
    </location>
</feature>
<dbReference type="SUPFAM" id="SSF57667">
    <property type="entry name" value="beta-beta-alpha zinc fingers"/>
    <property type="match status" value="5"/>
</dbReference>
<feature type="domain" description="C2H2-type" evidence="14">
    <location>
        <begin position="389"/>
        <end position="416"/>
    </location>
</feature>
<feature type="region of interest" description="Disordered" evidence="13">
    <location>
        <begin position="201"/>
        <end position="360"/>
    </location>
</feature>
<dbReference type="Pfam" id="PF00096">
    <property type="entry name" value="zf-C2H2"/>
    <property type="match status" value="6"/>
</dbReference>
<keyword evidence="10" id="KW-0804">Transcription</keyword>
<dbReference type="FunFam" id="3.30.160.60:FF:000771">
    <property type="entry name" value="zinc finger protein 648"/>
    <property type="match status" value="1"/>
</dbReference>
<dbReference type="FunFam" id="3.30.160.60:FF:002343">
    <property type="entry name" value="Zinc finger protein 33A"/>
    <property type="match status" value="1"/>
</dbReference>
<feature type="domain" description="C2H2-type" evidence="14">
    <location>
        <begin position="445"/>
        <end position="472"/>
    </location>
</feature>
<dbReference type="PROSITE" id="PS00028">
    <property type="entry name" value="ZINC_FINGER_C2H2_1"/>
    <property type="match status" value="9"/>
</dbReference>
<dbReference type="GO" id="GO:0008270">
    <property type="term" value="F:zinc ion binding"/>
    <property type="evidence" value="ECO:0007669"/>
    <property type="project" value="UniProtKB-KW"/>
</dbReference>
<keyword evidence="8" id="KW-0805">Transcription regulation</keyword>
<dbReference type="Proteomes" id="UP000189705">
    <property type="component" value="Unplaced"/>
</dbReference>
<comment type="similarity">
    <text evidence="3">Belongs to the krueppel C2H2-type zinc-finger protein family.</text>
</comment>
<feature type="region of interest" description="Disordered" evidence="13">
    <location>
        <begin position="1"/>
        <end position="42"/>
    </location>
</feature>
<evidence type="ECO:0000256" key="4">
    <source>
        <dbReference type="ARBA" id="ARBA00022723"/>
    </source>
</evidence>
<dbReference type="SMART" id="SM00355">
    <property type="entry name" value="ZnF_C2H2"/>
    <property type="match status" value="9"/>
</dbReference>
<evidence type="ECO:0000256" key="1">
    <source>
        <dbReference type="ARBA" id="ARBA00003767"/>
    </source>
</evidence>
<name>A0A1U8DER0_ALLSI</name>
<organism evidence="16 17">
    <name type="scientific">Alligator sinensis</name>
    <name type="common">Chinese alligator</name>
    <dbReference type="NCBI Taxonomy" id="38654"/>
    <lineage>
        <taxon>Eukaryota</taxon>
        <taxon>Metazoa</taxon>
        <taxon>Chordata</taxon>
        <taxon>Craniata</taxon>
        <taxon>Vertebrata</taxon>
        <taxon>Euteleostomi</taxon>
        <taxon>Archelosauria</taxon>
        <taxon>Archosauria</taxon>
        <taxon>Crocodylia</taxon>
        <taxon>Alligatoridae</taxon>
        <taxon>Alligatorinae</taxon>
        <taxon>Alligator</taxon>
    </lineage>
</organism>
<dbReference type="FunFam" id="3.30.160.60:FF:000045">
    <property type="entry name" value="ZFP69 zinc finger protein B"/>
    <property type="match status" value="1"/>
</dbReference>
<dbReference type="eggNOG" id="KOG1721">
    <property type="taxonomic scope" value="Eukaryota"/>
</dbReference>
<evidence type="ECO:0000313" key="17">
    <source>
        <dbReference type="RefSeq" id="XP_014379712.1"/>
    </source>
</evidence>
<dbReference type="FunFam" id="3.30.160.60:FF:000180">
    <property type="entry name" value="Zinc finger protein 689"/>
    <property type="match status" value="1"/>
</dbReference>
<dbReference type="FunFam" id="1.10.4020.10:FF:000001">
    <property type="entry name" value="zinc finger protein 263 isoform X1"/>
    <property type="match status" value="1"/>
</dbReference>
<dbReference type="InterPro" id="IPR013087">
    <property type="entry name" value="Znf_C2H2_type"/>
</dbReference>
<feature type="domain" description="SCAN box" evidence="15">
    <location>
        <begin position="82"/>
        <end position="160"/>
    </location>
</feature>
<keyword evidence="7" id="KW-0862">Zinc</keyword>
<evidence type="ECO:0000256" key="7">
    <source>
        <dbReference type="ARBA" id="ARBA00022833"/>
    </source>
</evidence>
<dbReference type="GO" id="GO:0000981">
    <property type="term" value="F:DNA-binding transcription factor activity, RNA polymerase II-specific"/>
    <property type="evidence" value="ECO:0007669"/>
    <property type="project" value="TreeGrafter"/>
</dbReference>
<evidence type="ECO:0000256" key="11">
    <source>
        <dbReference type="ARBA" id="ARBA00023242"/>
    </source>
</evidence>
<dbReference type="PROSITE" id="PS50157">
    <property type="entry name" value="ZINC_FINGER_C2H2_2"/>
    <property type="match status" value="9"/>
</dbReference>
<evidence type="ECO:0000259" key="14">
    <source>
        <dbReference type="PROSITE" id="PS50157"/>
    </source>
</evidence>
<feature type="domain" description="C2H2-type" evidence="14">
    <location>
        <begin position="473"/>
        <end position="500"/>
    </location>
</feature>
<keyword evidence="5" id="KW-0677">Repeat</keyword>
<gene>
    <name evidence="17" type="primary">LOC102381011</name>
</gene>
<evidence type="ECO:0000256" key="2">
    <source>
        <dbReference type="ARBA" id="ARBA00004123"/>
    </source>
</evidence>
<evidence type="ECO:0000256" key="9">
    <source>
        <dbReference type="ARBA" id="ARBA00023125"/>
    </source>
</evidence>
<dbReference type="InParanoid" id="A0A1U8DER0"/>
<keyword evidence="4" id="KW-0479">Metal-binding</keyword>
<dbReference type="Gene3D" id="1.10.4020.10">
    <property type="entry name" value="DNA breaking-rejoining enzymes"/>
    <property type="match status" value="1"/>
</dbReference>
<evidence type="ECO:0000256" key="6">
    <source>
        <dbReference type="ARBA" id="ARBA00022771"/>
    </source>
</evidence>
<dbReference type="PROSITE" id="PS50804">
    <property type="entry name" value="SCAN_BOX"/>
    <property type="match status" value="1"/>
</dbReference>
<keyword evidence="11" id="KW-0539">Nucleus</keyword>
<reference evidence="17" key="1">
    <citation type="submission" date="2025-08" db="UniProtKB">
        <authorList>
            <consortium name="RefSeq"/>
        </authorList>
    </citation>
    <scope>IDENTIFICATION</scope>
</reference>
<accession>A0A1U8DER0</accession>
<dbReference type="InterPro" id="IPR038269">
    <property type="entry name" value="SCAN_sf"/>
</dbReference>
<feature type="compositionally biased region" description="Basic and acidic residues" evidence="13">
    <location>
        <begin position="218"/>
        <end position="233"/>
    </location>
</feature>
<evidence type="ECO:0000256" key="8">
    <source>
        <dbReference type="ARBA" id="ARBA00023015"/>
    </source>
</evidence>
<dbReference type="KEGG" id="asn:102381011"/>
<dbReference type="Pfam" id="PF02023">
    <property type="entry name" value="SCAN"/>
    <property type="match status" value="1"/>
</dbReference>
<keyword evidence="9" id="KW-0238">DNA-binding</keyword>
<comment type="subcellular location">
    <subcellularLocation>
        <location evidence="2">Nucleus</location>
    </subcellularLocation>
</comment>
<dbReference type="GeneID" id="102381011"/>
<dbReference type="InterPro" id="IPR036236">
    <property type="entry name" value="Znf_C2H2_sf"/>
</dbReference>
<dbReference type="RefSeq" id="XP_014379712.1">
    <property type="nucleotide sequence ID" value="XM_014524226.2"/>
</dbReference>
<feature type="domain" description="C2H2-type" evidence="14">
    <location>
        <begin position="559"/>
        <end position="586"/>
    </location>
</feature>
<dbReference type="CDD" id="cd07936">
    <property type="entry name" value="SCAN"/>
    <property type="match status" value="1"/>
</dbReference>
<dbReference type="AlphaFoldDB" id="A0A1U8DER0"/>
<keyword evidence="6 12" id="KW-0863">Zinc-finger</keyword>
<feature type="domain" description="C2H2-type" evidence="14">
    <location>
        <begin position="361"/>
        <end position="388"/>
    </location>
</feature>
<evidence type="ECO:0000313" key="16">
    <source>
        <dbReference type="Proteomes" id="UP000189705"/>
    </source>
</evidence>
<dbReference type="GO" id="GO:0000978">
    <property type="term" value="F:RNA polymerase II cis-regulatory region sequence-specific DNA binding"/>
    <property type="evidence" value="ECO:0007669"/>
    <property type="project" value="TreeGrafter"/>
</dbReference>
<evidence type="ECO:0000256" key="5">
    <source>
        <dbReference type="ARBA" id="ARBA00022737"/>
    </source>
</evidence>
<dbReference type="FunFam" id="3.30.160.60:FF:000643">
    <property type="entry name" value="Zinc finger protein 668"/>
    <property type="match status" value="1"/>
</dbReference>
<evidence type="ECO:0000256" key="13">
    <source>
        <dbReference type="SAM" id="MobiDB-lite"/>
    </source>
</evidence>
<dbReference type="GO" id="GO:0042802">
    <property type="term" value="F:identical protein binding"/>
    <property type="evidence" value="ECO:0007669"/>
    <property type="project" value="UniProtKB-ARBA"/>
</dbReference>
<dbReference type="PANTHER" id="PTHR23235">
    <property type="entry name" value="KRUEPPEL-LIKE TRANSCRIPTION FACTOR"/>
    <property type="match status" value="1"/>
</dbReference>
<feature type="domain" description="C2H2-type" evidence="14">
    <location>
        <begin position="587"/>
        <end position="614"/>
    </location>
</feature>
<feature type="compositionally biased region" description="Basic and acidic residues" evidence="13">
    <location>
        <begin position="327"/>
        <end position="336"/>
    </location>
</feature>
<dbReference type="Gene3D" id="3.30.160.60">
    <property type="entry name" value="Classic Zinc Finger"/>
    <property type="match status" value="9"/>
</dbReference>
<dbReference type="FunFam" id="3.30.160.60:FF:000624">
    <property type="entry name" value="zinc finger protein 697"/>
    <property type="match status" value="2"/>
</dbReference>
<sequence>MEEQQDAAGPRPRAEKAPLVIQARAGQESLRGAGPQQIKQEPQEELVECAEVAQVEAGPAPGTPRQLEPVPGDDLPVLEMRRQRFRGFCYQEAEGPREVCIRLQELCRRWLEPQRRSKEQILELLVLEQFLAVLPQEMQSWEWGPGVETCAEAVALAEGLWLEQPEDEKLQVTVCVKVEEVTSDKGAPAGDLWEPLDSWVEQPQEEEGRGESPGPQEKPSRVPKEEPTPHEESDSPDVEETWGTVEVESSLGWFPRRGRFPGTAGTGTQGRTEQQTPDEGPAHLALTGTSLGSHLHKRQARPPRQRETMAAHDVAAPLGLSLGCGEKSVEPRDPNEGKLPVSREGPGGQQEPGAQGRGRQHGCPTCGKLFECPAHLALHERVHTGEKPHACPLCGRSFARPGNLAAHFKTHSGERPHRCPDCGKGFARPDNLATHRRTHTGEKPHGCGQCGQHFASLSHLAKHRRQHAGDKPHRCTHCAKAFLFPSDLAAHQRVHVRGGPPLHRCAQCGKAFSHPVNLARHQRSHEGDKPHRCALCGKGFAHPSLLARHRPVHTGERPHTCAQCGKGFVSRSDLARHCHVHTGERPHTCAHCGKGFVQHAHLVRHRRLHMPPLPSPLL</sequence>
<evidence type="ECO:0000256" key="10">
    <source>
        <dbReference type="ARBA" id="ARBA00023163"/>
    </source>
</evidence>
<evidence type="ECO:0000256" key="3">
    <source>
        <dbReference type="ARBA" id="ARBA00006991"/>
    </source>
</evidence>
<feature type="compositionally biased region" description="Basic residues" evidence="13">
    <location>
        <begin position="294"/>
        <end position="303"/>
    </location>
</feature>
<comment type="function">
    <text evidence="1">May be involved in transcriptional regulation.</text>
</comment>
<dbReference type="GO" id="GO:0005634">
    <property type="term" value="C:nucleus"/>
    <property type="evidence" value="ECO:0007669"/>
    <property type="project" value="UniProtKB-SubCell"/>
</dbReference>
<dbReference type="FunFam" id="3.30.160.60:FF:000508">
    <property type="entry name" value="Myeloid zinc finger 1"/>
    <property type="match status" value="1"/>
</dbReference>
<dbReference type="InterPro" id="IPR003309">
    <property type="entry name" value="SCAN_dom"/>
</dbReference>
<proteinExistence type="inferred from homology"/>
<keyword evidence="16" id="KW-1185">Reference proteome</keyword>
<dbReference type="SMART" id="SM00431">
    <property type="entry name" value="SCAN"/>
    <property type="match status" value="1"/>
</dbReference>
<feature type="domain" description="C2H2-type" evidence="14">
    <location>
        <begin position="531"/>
        <end position="558"/>
    </location>
</feature>
<dbReference type="SUPFAM" id="SSF47353">
    <property type="entry name" value="Retrovirus capsid dimerization domain-like"/>
    <property type="match status" value="1"/>
</dbReference>